<dbReference type="Gene3D" id="3.30.200.20">
    <property type="entry name" value="Phosphorylase Kinase, domain 1"/>
    <property type="match status" value="1"/>
</dbReference>
<keyword evidence="5 10" id="KW-0547">Nucleotide-binding</keyword>
<dbReference type="InterPro" id="IPR011009">
    <property type="entry name" value="Kinase-like_dom_sf"/>
</dbReference>
<evidence type="ECO:0000256" key="7">
    <source>
        <dbReference type="ARBA" id="ARBA00022840"/>
    </source>
</evidence>
<dbReference type="PROSITE" id="PS50011">
    <property type="entry name" value="PROTEIN_KINASE_DOM"/>
    <property type="match status" value="1"/>
</dbReference>
<evidence type="ECO:0000256" key="13">
    <source>
        <dbReference type="SAM" id="SignalP"/>
    </source>
</evidence>
<evidence type="ECO:0000256" key="4">
    <source>
        <dbReference type="ARBA" id="ARBA00022737"/>
    </source>
</evidence>
<feature type="domain" description="Protein kinase" evidence="14">
    <location>
        <begin position="938"/>
        <end position="1190"/>
    </location>
</feature>
<organism evidence="15 16">
    <name type="scientific">Planoprotostelium fungivorum</name>
    <dbReference type="NCBI Taxonomy" id="1890364"/>
    <lineage>
        <taxon>Eukaryota</taxon>
        <taxon>Amoebozoa</taxon>
        <taxon>Evosea</taxon>
        <taxon>Variosea</taxon>
        <taxon>Cavosteliida</taxon>
        <taxon>Cavosteliaceae</taxon>
        <taxon>Planoprotostelium</taxon>
    </lineage>
</organism>
<evidence type="ECO:0000313" key="15">
    <source>
        <dbReference type="EMBL" id="PRP82093.1"/>
    </source>
</evidence>
<dbReference type="GO" id="GO:0048468">
    <property type="term" value="P:cell development"/>
    <property type="evidence" value="ECO:0007669"/>
    <property type="project" value="UniProtKB-ARBA"/>
</dbReference>
<dbReference type="PROSITE" id="PS00109">
    <property type="entry name" value="PROTEIN_KINASE_TYR"/>
    <property type="match status" value="1"/>
</dbReference>
<dbReference type="SMART" id="SM00369">
    <property type="entry name" value="LRR_TYP"/>
    <property type="match status" value="8"/>
</dbReference>
<dbReference type="InterPro" id="IPR003591">
    <property type="entry name" value="Leu-rich_rpt_typical-subtyp"/>
</dbReference>
<dbReference type="Pfam" id="PF13855">
    <property type="entry name" value="LRR_8"/>
    <property type="match status" value="2"/>
</dbReference>
<dbReference type="PRINTS" id="PR00019">
    <property type="entry name" value="LEURICHRPT"/>
</dbReference>
<keyword evidence="12" id="KW-1133">Transmembrane helix</keyword>
<dbReference type="GO" id="GO:0005524">
    <property type="term" value="F:ATP binding"/>
    <property type="evidence" value="ECO:0007669"/>
    <property type="project" value="UniProtKB-UniRule"/>
</dbReference>
<feature type="region of interest" description="Disordered" evidence="11">
    <location>
        <begin position="1231"/>
        <end position="1277"/>
    </location>
</feature>
<dbReference type="SMART" id="SM00364">
    <property type="entry name" value="LRR_BAC"/>
    <property type="match status" value="10"/>
</dbReference>
<keyword evidence="7 10" id="KW-0067">ATP-binding</keyword>
<dbReference type="SMART" id="SM00219">
    <property type="entry name" value="TyrKc"/>
    <property type="match status" value="1"/>
</dbReference>
<dbReference type="PANTHER" id="PTHR48056:SF81">
    <property type="entry name" value="RECEPTOR PROTEIN-TYROSINE KINASE CEPR1"/>
    <property type="match status" value="1"/>
</dbReference>
<dbReference type="SUPFAM" id="SSF56112">
    <property type="entry name" value="Protein kinase-like (PK-like)"/>
    <property type="match status" value="1"/>
</dbReference>
<keyword evidence="13" id="KW-0732">Signal</keyword>
<evidence type="ECO:0000256" key="3">
    <source>
        <dbReference type="ARBA" id="ARBA00022679"/>
    </source>
</evidence>
<dbReference type="GO" id="GO:0012505">
    <property type="term" value="C:endomembrane system"/>
    <property type="evidence" value="ECO:0007669"/>
    <property type="project" value="UniProtKB-SubCell"/>
</dbReference>
<dbReference type="FunFam" id="1.10.510.10:FF:001512">
    <property type="entry name" value="Receptor tyrosine-protein kinase erbB-2"/>
    <property type="match status" value="1"/>
</dbReference>
<dbReference type="OrthoDB" id="25766at2759"/>
<dbReference type="PROSITE" id="PS51450">
    <property type="entry name" value="LRR"/>
    <property type="match status" value="4"/>
</dbReference>
<dbReference type="PROSITE" id="PS00107">
    <property type="entry name" value="PROTEIN_KINASE_ATP"/>
    <property type="match status" value="1"/>
</dbReference>
<dbReference type="InterPro" id="IPR017441">
    <property type="entry name" value="Protein_kinase_ATP_BS"/>
</dbReference>
<dbReference type="GO" id="GO:0004713">
    <property type="term" value="F:protein tyrosine kinase activity"/>
    <property type="evidence" value="ECO:0007669"/>
    <property type="project" value="UniProtKB-KW"/>
</dbReference>
<dbReference type="SMART" id="SM00365">
    <property type="entry name" value="LRR_SD22"/>
    <property type="match status" value="4"/>
</dbReference>
<dbReference type="FunFam" id="3.80.10.10:FF:000041">
    <property type="entry name" value="LRR receptor-like serine/threonine-protein kinase ERECTA"/>
    <property type="match status" value="1"/>
</dbReference>
<evidence type="ECO:0000256" key="5">
    <source>
        <dbReference type="ARBA" id="ARBA00022741"/>
    </source>
</evidence>
<evidence type="ECO:0000256" key="8">
    <source>
        <dbReference type="ARBA" id="ARBA00023136"/>
    </source>
</evidence>
<dbReference type="Pfam" id="PF07714">
    <property type="entry name" value="PK_Tyr_Ser-Thr"/>
    <property type="match status" value="1"/>
</dbReference>
<keyword evidence="4" id="KW-0677">Repeat</keyword>
<dbReference type="InterPro" id="IPR020635">
    <property type="entry name" value="Tyr_kinase_cat_dom"/>
</dbReference>
<evidence type="ECO:0000313" key="16">
    <source>
        <dbReference type="Proteomes" id="UP000241769"/>
    </source>
</evidence>
<reference evidence="15 16" key="1">
    <citation type="journal article" date="2018" name="Genome Biol. Evol.">
        <title>Multiple Roots of Fruiting Body Formation in Amoebozoa.</title>
        <authorList>
            <person name="Hillmann F."/>
            <person name="Forbes G."/>
            <person name="Novohradska S."/>
            <person name="Ferling I."/>
            <person name="Riege K."/>
            <person name="Groth M."/>
            <person name="Westermann M."/>
            <person name="Marz M."/>
            <person name="Spaller T."/>
            <person name="Winckler T."/>
            <person name="Schaap P."/>
            <person name="Glockner G."/>
        </authorList>
    </citation>
    <scope>NUCLEOTIDE SEQUENCE [LARGE SCALE GENOMIC DNA]</scope>
    <source>
        <strain evidence="15 16">Jena</strain>
    </source>
</reference>
<dbReference type="Pfam" id="PF00560">
    <property type="entry name" value="LRR_1"/>
    <property type="match status" value="4"/>
</dbReference>
<dbReference type="SUPFAM" id="SSF52047">
    <property type="entry name" value="RNI-like"/>
    <property type="match status" value="2"/>
</dbReference>
<keyword evidence="8 12" id="KW-0472">Membrane</keyword>
<gene>
    <name evidence="15" type="ORF">PROFUN_03783</name>
</gene>
<keyword evidence="2" id="KW-0433">Leucine-rich repeat</keyword>
<dbReference type="Gene3D" id="3.80.10.10">
    <property type="entry name" value="Ribonuclease Inhibitor"/>
    <property type="match status" value="5"/>
</dbReference>
<feature type="region of interest" description="Disordered" evidence="11">
    <location>
        <begin position="1192"/>
        <end position="1218"/>
    </location>
</feature>
<evidence type="ECO:0000256" key="6">
    <source>
        <dbReference type="ARBA" id="ARBA00022777"/>
    </source>
</evidence>
<dbReference type="InterPro" id="IPR032675">
    <property type="entry name" value="LRR_dom_sf"/>
</dbReference>
<dbReference type="InterPro" id="IPR001245">
    <property type="entry name" value="Ser-Thr/Tyr_kinase_cat_dom"/>
</dbReference>
<feature type="transmembrane region" description="Helical" evidence="12">
    <location>
        <begin position="882"/>
        <end position="905"/>
    </location>
</feature>
<feature type="chain" id="PRO_5015148171" description="Protein kinase domain-containing protein" evidence="13">
    <location>
        <begin position="22"/>
        <end position="1302"/>
    </location>
</feature>
<evidence type="ECO:0000259" key="14">
    <source>
        <dbReference type="PROSITE" id="PS50011"/>
    </source>
</evidence>
<evidence type="ECO:0000256" key="1">
    <source>
        <dbReference type="ARBA" id="ARBA00004308"/>
    </source>
</evidence>
<keyword evidence="9" id="KW-0829">Tyrosine-protein kinase</keyword>
<dbReference type="SUPFAM" id="SSF52058">
    <property type="entry name" value="L domain-like"/>
    <property type="match status" value="1"/>
</dbReference>
<feature type="signal peptide" evidence="13">
    <location>
        <begin position="1"/>
        <end position="21"/>
    </location>
</feature>
<dbReference type="InterPro" id="IPR008266">
    <property type="entry name" value="Tyr_kinase_AS"/>
</dbReference>
<keyword evidence="6" id="KW-0418">Kinase</keyword>
<keyword evidence="16" id="KW-1185">Reference proteome</keyword>
<dbReference type="PANTHER" id="PTHR48056">
    <property type="entry name" value="LRR RECEPTOR-LIKE SERINE/THREONINE-PROTEIN KINASE-RELATED"/>
    <property type="match status" value="1"/>
</dbReference>
<evidence type="ECO:0000256" key="12">
    <source>
        <dbReference type="SAM" id="Phobius"/>
    </source>
</evidence>
<dbReference type="PRINTS" id="PR00109">
    <property type="entry name" value="TYRKINASE"/>
</dbReference>
<evidence type="ECO:0000256" key="9">
    <source>
        <dbReference type="ARBA" id="ARBA00023137"/>
    </source>
</evidence>
<feature type="binding site" evidence="10">
    <location>
        <position position="965"/>
    </location>
    <ligand>
        <name>ATP</name>
        <dbReference type="ChEBI" id="CHEBI:30616"/>
    </ligand>
</feature>
<sequence length="1302" mass="147730">MRSLTTPLFLLLFMFLCSSDAFPTDPRTLAALRELNVQTKGEGWRHSDNWNTGDDYCNYFGITCYNDGTIDVKLPSNRLIGKALDFPKLFDLRTLRSLDLSDNAIAGNVIIFDKIYLTCYQLPNFTRDAAGIKFISFRGCDLEGSIPSSIEHMTHLDELYLSGNQLTHLPNSISSLSSLRVLDLSFNSINKIPDTLGSMESLVTLRLQKNGITGSFPTVAGWDNLQDLNLASNNFSGAIPSLRGCVNLTRVNLAHNRLSVVDKKAFFYLQRLRYLDLSFNSFFGSMPRLPSTISSVQLNNNLFFGDLHEFLTDLSNFTSPRDDLLTIDVSNNHLTGTLPEAMGDIPHLSSFKASQNVLEGGLPDMVECGKLSELDLSDNHLTAVNWTRLDACNALATLDLSNNSIGGDVDSLPRSGVLSALDVSYNRISAVSLTALPSTMKNLDAKNNKMIEIPKGIYSANLECLDLSWNQIQDSLTYRISEMSNLQHLDLSHNFIEDSIPRIIGDLNLLRHMDFSWNKLSGSIPSSLYTLPRLIHLDLSHNQLTSSLYQVDRPFPELTHLDLSDNRLSGEIPQDFETMGKLIVANLSHNSFGGRLFSTHLMRTLTIIDVSHNTDLSGSVTKVDADVSTAGEIGVLGPDVEHIDFSHCDFTGSTEFLSDRPMMTYADISHNRFDGPIRYLPGALNYLDISSNNLSALPDIVHLESIQYLNISNNELDGDMPKLTSAHLTTYDASNNLFDTLRDIKSLPPSVNVCRFDRNPLKCPISWEAWTKCNTRCTVDNGTERVWITVTRETTGSKNWPEAVSERLARAYNITYSRLHIQKENDRLEYHIDEPKRNFNEWSSKDLTQQMSDDWKDHSNLWLANYNVTRVELSLPQENHTALIASVSTLTPLFVVTAAILFVYLRRRWRRADKNKHRKKFEKVELIDEFEALTLWDIQVQGIIGQGHFGQVYRGLWNNTTVALKTMETEHDDMKKAEWKKEIVLLQKLNHPNIVRLFGVYDLYSKLYMVVEFAENGSLDVFLQKRTNANRLSNNDLIRMCLDVVKGMCYLSSRRIIHRDLAARNLLLDGSLRVKISDFGMSRMENFYESRSRVVPIRWAAPEMYLRHHSSLQSDVWSFGVCMWEIMTFGSIPYEDYSNKEVIKLVVDDNYRLPQPPRCPEDLYGLMLQCWQIEPEERPCFQTIYEQIVKENPEKTDAKEQIDKREEEEKHHEGGLLSRILTSSGGDSIVSWPILRPNQSSGSGYTDEDNYDDSASRSRSLRQSREDDGVGETRPYEDNIMLQSLFKFGAGRKYSHLSSGEP</sequence>
<dbReference type="STRING" id="1890364.A0A2P6NDP8"/>
<dbReference type="Gene3D" id="1.10.510.10">
    <property type="entry name" value="Transferase(Phosphotransferase) domain 1"/>
    <property type="match status" value="1"/>
</dbReference>
<accession>A0A2P6NDP8</accession>
<protein>
    <recommendedName>
        <fullName evidence="14">Protein kinase domain-containing protein</fullName>
    </recommendedName>
</protein>
<keyword evidence="12" id="KW-0812">Transmembrane</keyword>
<evidence type="ECO:0000256" key="2">
    <source>
        <dbReference type="ARBA" id="ARBA00022614"/>
    </source>
</evidence>
<dbReference type="Proteomes" id="UP000241769">
    <property type="component" value="Unassembled WGS sequence"/>
</dbReference>
<keyword evidence="3" id="KW-0808">Transferase</keyword>
<dbReference type="InParanoid" id="A0A2P6NDP8"/>
<evidence type="ECO:0000256" key="10">
    <source>
        <dbReference type="PROSITE-ProRule" id="PRU10141"/>
    </source>
</evidence>
<dbReference type="InterPro" id="IPR001611">
    <property type="entry name" value="Leu-rich_rpt"/>
</dbReference>
<dbReference type="CDD" id="cd00192">
    <property type="entry name" value="PTKc"/>
    <property type="match status" value="1"/>
</dbReference>
<name>A0A2P6NDP8_9EUKA</name>
<dbReference type="GO" id="GO:0050793">
    <property type="term" value="P:regulation of developmental process"/>
    <property type="evidence" value="ECO:0007669"/>
    <property type="project" value="UniProtKB-ARBA"/>
</dbReference>
<evidence type="ECO:0000256" key="11">
    <source>
        <dbReference type="SAM" id="MobiDB-lite"/>
    </source>
</evidence>
<dbReference type="InterPro" id="IPR050647">
    <property type="entry name" value="Plant_LRR-RLKs"/>
</dbReference>
<comment type="caution">
    <text evidence="15">The sequence shown here is derived from an EMBL/GenBank/DDBJ whole genome shotgun (WGS) entry which is preliminary data.</text>
</comment>
<dbReference type="EMBL" id="MDYQ01000111">
    <property type="protein sequence ID" value="PRP82093.1"/>
    <property type="molecule type" value="Genomic_DNA"/>
</dbReference>
<dbReference type="Pfam" id="PF13516">
    <property type="entry name" value="LRR_6"/>
    <property type="match status" value="2"/>
</dbReference>
<comment type="subcellular location">
    <subcellularLocation>
        <location evidence="1">Endomembrane system</location>
    </subcellularLocation>
</comment>
<dbReference type="InterPro" id="IPR000719">
    <property type="entry name" value="Prot_kinase_dom"/>
</dbReference>
<feature type="compositionally biased region" description="Basic and acidic residues" evidence="11">
    <location>
        <begin position="1192"/>
        <end position="1214"/>
    </location>
</feature>
<proteinExistence type="predicted"/>